<dbReference type="Proteomes" id="UP001501138">
    <property type="component" value="Unassembled WGS sequence"/>
</dbReference>
<sequence length="200" mass="21910">MTDSTAAPAPQPDRIVPDTKDWTWVLSEPCPECGFVAADVEVAAVGEAVRGSLPRWRAVLGRPDVAARPDPRTWSPLEYGAHVRDVFRVFDERLALILIEDDPLFANWDQDAAALEGDYAHQDPPAVADELERAGRAVAARFDAVAPSDEGRGGRRSNGSVFTVRTLGQYFLHDVVHHLHDVRASPGEPDRGADRGVTRR</sequence>
<proteinExistence type="predicted"/>
<dbReference type="EMBL" id="BAAAPM010000003">
    <property type="protein sequence ID" value="GAA1719701.1"/>
    <property type="molecule type" value="Genomic_DNA"/>
</dbReference>
<keyword evidence="3" id="KW-1185">Reference proteome</keyword>
<evidence type="ECO:0000313" key="2">
    <source>
        <dbReference type="EMBL" id="GAA1719701.1"/>
    </source>
</evidence>
<accession>A0ABN2J7U1</accession>
<dbReference type="InterPro" id="IPR034660">
    <property type="entry name" value="DinB/YfiT-like"/>
</dbReference>
<gene>
    <name evidence="2" type="ORF">GCM10009809_14360</name>
</gene>
<dbReference type="InterPro" id="IPR024775">
    <property type="entry name" value="DinB-like"/>
</dbReference>
<protein>
    <submittedName>
        <fullName evidence="2">DinB family protein</fullName>
    </submittedName>
</protein>
<organism evidence="2 3">
    <name type="scientific">Isoptericola hypogeus</name>
    <dbReference type="NCBI Taxonomy" id="300179"/>
    <lineage>
        <taxon>Bacteria</taxon>
        <taxon>Bacillati</taxon>
        <taxon>Actinomycetota</taxon>
        <taxon>Actinomycetes</taxon>
        <taxon>Micrococcales</taxon>
        <taxon>Promicromonosporaceae</taxon>
        <taxon>Isoptericola</taxon>
    </lineage>
</organism>
<reference evidence="2 3" key="1">
    <citation type="journal article" date="2019" name="Int. J. Syst. Evol. Microbiol.">
        <title>The Global Catalogue of Microorganisms (GCM) 10K type strain sequencing project: providing services to taxonomists for standard genome sequencing and annotation.</title>
        <authorList>
            <consortium name="The Broad Institute Genomics Platform"/>
            <consortium name="The Broad Institute Genome Sequencing Center for Infectious Disease"/>
            <person name="Wu L."/>
            <person name="Ma J."/>
        </authorList>
    </citation>
    <scope>NUCLEOTIDE SEQUENCE [LARGE SCALE GENOMIC DNA]</scope>
    <source>
        <strain evidence="2 3">JCM 15589</strain>
    </source>
</reference>
<comment type="caution">
    <text evidence="2">The sequence shown here is derived from an EMBL/GenBank/DDBJ whole genome shotgun (WGS) entry which is preliminary data.</text>
</comment>
<name>A0ABN2J7U1_9MICO</name>
<dbReference type="Gene3D" id="1.20.120.450">
    <property type="entry name" value="dinb family like domain"/>
    <property type="match status" value="1"/>
</dbReference>
<dbReference type="Pfam" id="PF12867">
    <property type="entry name" value="DinB_2"/>
    <property type="match status" value="1"/>
</dbReference>
<dbReference type="SUPFAM" id="SSF109854">
    <property type="entry name" value="DinB/YfiT-like putative metalloenzymes"/>
    <property type="match status" value="1"/>
</dbReference>
<feature type="domain" description="DinB-like" evidence="1">
    <location>
        <begin position="65"/>
        <end position="180"/>
    </location>
</feature>
<dbReference type="RefSeq" id="WP_344247075.1">
    <property type="nucleotide sequence ID" value="NZ_BAAAPM010000003.1"/>
</dbReference>
<evidence type="ECO:0000313" key="3">
    <source>
        <dbReference type="Proteomes" id="UP001501138"/>
    </source>
</evidence>
<evidence type="ECO:0000259" key="1">
    <source>
        <dbReference type="Pfam" id="PF12867"/>
    </source>
</evidence>